<dbReference type="Pfam" id="PF07273">
    <property type="entry name" value="DUF1439"/>
    <property type="match status" value="1"/>
</dbReference>
<dbReference type="RefSeq" id="WP_007105477.1">
    <property type="nucleotide sequence ID" value="NZ_BAER01000072.1"/>
</dbReference>
<protein>
    <recommendedName>
        <fullName evidence="4">DUF1439 domain-containing protein</fullName>
    </recommendedName>
</protein>
<dbReference type="AlphaFoldDB" id="K7AEH1"/>
<dbReference type="InterPro" id="IPR010835">
    <property type="entry name" value="DUF1439"/>
</dbReference>
<dbReference type="Proteomes" id="UP000006322">
    <property type="component" value="Unassembled WGS sequence"/>
</dbReference>
<dbReference type="OrthoDB" id="6385269at2"/>
<evidence type="ECO:0000313" key="3">
    <source>
        <dbReference type="Proteomes" id="UP000006322"/>
    </source>
</evidence>
<evidence type="ECO:0000256" key="1">
    <source>
        <dbReference type="SAM" id="SignalP"/>
    </source>
</evidence>
<feature type="signal peptide" evidence="1">
    <location>
        <begin position="1"/>
        <end position="20"/>
    </location>
</feature>
<evidence type="ECO:0000313" key="2">
    <source>
        <dbReference type="EMBL" id="GAC33710.1"/>
    </source>
</evidence>
<dbReference type="Gene3D" id="3.15.10.40">
    <property type="entry name" value="Uncharacterised protein PF07273, DUF1439"/>
    <property type="match status" value="1"/>
</dbReference>
<evidence type="ECO:0008006" key="4">
    <source>
        <dbReference type="Google" id="ProtNLM"/>
    </source>
</evidence>
<sequence>MKYLFGAMLFLSVTWTQAYAYTQEFTEAELQEMVSSIMPMTRTKYFITMTLSEPRLNLLEASNEIGIGANIKASALGTYSGSGSTYITGSLTYNQEEGALYFTNAKLVELNLHKVSDKQQDEIKKLLQSVVGTILQSRPIYVLDDADLKQKLAKATLESVEVKAGKLIVTLEMF</sequence>
<reference evidence="3" key="1">
    <citation type="journal article" date="2014" name="Environ. Microbiol.">
        <title>Comparative genomics of the marine bacterial genus Glaciecola reveals the high degree of genomic diversity and genomic characteristic for cold adaptation.</title>
        <authorList>
            <person name="Qin Q.L."/>
            <person name="Xie B.B."/>
            <person name="Yu Y."/>
            <person name="Shu Y.L."/>
            <person name="Rong J.C."/>
            <person name="Zhang Y.J."/>
            <person name="Zhao D.L."/>
            <person name="Chen X.L."/>
            <person name="Zhang X.Y."/>
            <person name="Chen B."/>
            <person name="Zhou B.C."/>
            <person name="Zhang Y.Z."/>
        </authorList>
    </citation>
    <scope>NUCLEOTIDE SEQUENCE [LARGE SCALE GENOMIC DNA]</scope>
    <source>
        <strain evidence="3">LMG 21857</strain>
    </source>
</reference>
<accession>K7AEH1</accession>
<comment type="caution">
    <text evidence="2">The sequence shown here is derived from an EMBL/GenBank/DDBJ whole genome shotgun (WGS) entry which is preliminary data.</text>
</comment>
<feature type="chain" id="PRO_5003902662" description="DUF1439 domain-containing protein" evidence="1">
    <location>
        <begin position="21"/>
        <end position="174"/>
    </location>
</feature>
<keyword evidence="1" id="KW-0732">Signal</keyword>
<proteinExistence type="predicted"/>
<dbReference type="STRING" id="1129793.GPLA_2816"/>
<keyword evidence="3" id="KW-1185">Reference proteome</keyword>
<name>K7AEH1_9ALTE</name>
<dbReference type="EMBL" id="BAER01000072">
    <property type="protein sequence ID" value="GAC33710.1"/>
    <property type="molecule type" value="Genomic_DNA"/>
</dbReference>
<organism evidence="2 3">
    <name type="scientific">Paraglaciecola polaris LMG 21857</name>
    <dbReference type="NCBI Taxonomy" id="1129793"/>
    <lineage>
        <taxon>Bacteria</taxon>
        <taxon>Pseudomonadati</taxon>
        <taxon>Pseudomonadota</taxon>
        <taxon>Gammaproteobacteria</taxon>
        <taxon>Alteromonadales</taxon>
        <taxon>Alteromonadaceae</taxon>
        <taxon>Paraglaciecola</taxon>
    </lineage>
</organism>
<gene>
    <name evidence="2" type="ORF">GPLA_2816</name>
</gene>